<feature type="region of interest" description="Disordered" evidence="1">
    <location>
        <begin position="1"/>
        <end position="80"/>
    </location>
</feature>
<accession>A0A367KIS3</accession>
<feature type="compositionally biased region" description="Basic and acidic residues" evidence="1">
    <location>
        <begin position="1"/>
        <end position="10"/>
    </location>
</feature>
<evidence type="ECO:0000313" key="2">
    <source>
        <dbReference type="EMBL" id="RCI01742.1"/>
    </source>
</evidence>
<evidence type="ECO:0000256" key="1">
    <source>
        <dbReference type="SAM" id="MobiDB-lite"/>
    </source>
</evidence>
<feature type="compositionally biased region" description="Basic and acidic residues" evidence="1">
    <location>
        <begin position="30"/>
        <end position="48"/>
    </location>
</feature>
<organism evidence="2 3">
    <name type="scientific">Rhizopus stolonifer</name>
    <name type="common">Rhizopus nigricans</name>
    <dbReference type="NCBI Taxonomy" id="4846"/>
    <lineage>
        <taxon>Eukaryota</taxon>
        <taxon>Fungi</taxon>
        <taxon>Fungi incertae sedis</taxon>
        <taxon>Mucoromycota</taxon>
        <taxon>Mucoromycotina</taxon>
        <taxon>Mucoromycetes</taxon>
        <taxon>Mucorales</taxon>
        <taxon>Mucorineae</taxon>
        <taxon>Rhizopodaceae</taxon>
        <taxon>Rhizopus</taxon>
    </lineage>
</organism>
<dbReference type="OrthoDB" id="10568813at2759"/>
<dbReference type="Proteomes" id="UP000253551">
    <property type="component" value="Unassembled WGS sequence"/>
</dbReference>
<gene>
    <name evidence="2" type="ORF">CU098_004188</name>
</gene>
<name>A0A367KIS3_RHIST</name>
<evidence type="ECO:0000313" key="3">
    <source>
        <dbReference type="Proteomes" id="UP000253551"/>
    </source>
</evidence>
<sequence length="161" mass="19062">MRSTDSHMPVDVDQEEESKSFNELVSYWKHVSEKRKPIKEERDPVQKDSEEEEEHVEEESEDEHGMIHPTPIRISSTNPFTISIDSHRTVDRHRDLKKQVLQNEHMKKVRQLPLPTPVPPPRPQQKYSQITANDVEEIFGFEEPAKVENKTFKRLLLKLFR</sequence>
<protein>
    <submittedName>
        <fullName evidence="2">Uncharacterized protein</fullName>
    </submittedName>
</protein>
<feature type="compositionally biased region" description="Acidic residues" evidence="1">
    <location>
        <begin position="49"/>
        <end position="62"/>
    </location>
</feature>
<dbReference type="EMBL" id="PJQM01001684">
    <property type="protein sequence ID" value="RCI01742.1"/>
    <property type="molecule type" value="Genomic_DNA"/>
</dbReference>
<feature type="region of interest" description="Disordered" evidence="1">
    <location>
        <begin position="103"/>
        <end position="126"/>
    </location>
</feature>
<comment type="caution">
    <text evidence="2">The sequence shown here is derived from an EMBL/GenBank/DDBJ whole genome shotgun (WGS) entry which is preliminary data.</text>
</comment>
<proteinExistence type="predicted"/>
<dbReference type="AlphaFoldDB" id="A0A367KIS3"/>
<keyword evidence="3" id="KW-1185">Reference proteome</keyword>
<reference evidence="2 3" key="1">
    <citation type="journal article" date="2018" name="G3 (Bethesda)">
        <title>Phylogenetic and Phylogenomic Definition of Rhizopus Species.</title>
        <authorList>
            <person name="Gryganskyi A.P."/>
            <person name="Golan J."/>
            <person name="Dolatabadi S."/>
            <person name="Mondo S."/>
            <person name="Robb S."/>
            <person name="Idnurm A."/>
            <person name="Muszewska A."/>
            <person name="Steczkiewicz K."/>
            <person name="Masonjones S."/>
            <person name="Liao H.L."/>
            <person name="Gajdeczka M.T."/>
            <person name="Anike F."/>
            <person name="Vuek A."/>
            <person name="Anishchenko I.M."/>
            <person name="Voigt K."/>
            <person name="de Hoog G.S."/>
            <person name="Smith M.E."/>
            <person name="Heitman J."/>
            <person name="Vilgalys R."/>
            <person name="Stajich J.E."/>
        </authorList>
    </citation>
    <scope>NUCLEOTIDE SEQUENCE [LARGE SCALE GENOMIC DNA]</scope>
    <source>
        <strain evidence="2 3">LSU 92-RS-03</strain>
    </source>
</reference>
<feature type="compositionally biased region" description="Pro residues" evidence="1">
    <location>
        <begin position="114"/>
        <end position="123"/>
    </location>
</feature>